<feature type="region of interest" description="Disordered" evidence="2">
    <location>
        <begin position="409"/>
        <end position="469"/>
    </location>
</feature>
<evidence type="ECO:0000313" key="5">
    <source>
        <dbReference type="Proteomes" id="UP000683360"/>
    </source>
</evidence>
<feature type="coiled-coil region" evidence="1">
    <location>
        <begin position="474"/>
        <end position="529"/>
    </location>
</feature>
<dbReference type="Proteomes" id="UP000683360">
    <property type="component" value="Unassembled WGS sequence"/>
</dbReference>
<accession>A0A8S3REG8</accession>
<gene>
    <name evidence="4" type="ORF">MEDL_19576</name>
</gene>
<organism evidence="4 5">
    <name type="scientific">Mytilus edulis</name>
    <name type="common">Blue mussel</name>
    <dbReference type="NCBI Taxonomy" id="6550"/>
    <lineage>
        <taxon>Eukaryota</taxon>
        <taxon>Metazoa</taxon>
        <taxon>Spiralia</taxon>
        <taxon>Lophotrochozoa</taxon>
        <taxon>Mollusca</taxon>
        <taxon>Bivalvia</taxon>
        <taxon>Autobranchia</taxon>
        <taxon>Pteriomorphia</taxon>
        <taxon>Mytilida</taxon>
        <taxon>Mytiloidea</taxon>
        <taxon>Mytilidae</taxon>
        <taxon>Mytilinae</taxon>
        <taxon>Mytilus</taxon>
    </lineage>
</organism>
<dbReference type="AlphaFoldDB" id="A0A8S3REG8"/>
<feature type="compositionally biased region" description="Polar residues" evidence="2">
    <location>
        <begin position="609"/>
        <end position="626"/>
    </location>
</feature>
<evidence type="ECO:0000259" key="3">
    <source>
        <dbReference type="PROSITE" id="PS50081"/>
    </source>
</evidence>
<protein>
    <recommendedName>
        <fullName evidence="3">Phorbol-ester/DAG-type domain-containing protein</fullName>
    </recommendedName>
</protein>
<dbReference type="EMBL" id="CAJPWZ010001014">
    <property type="protein sequence ID" value="CAG2205171.1"/>
    <property type="molecule type" value="Genomic_DNA"/>
</dbReference>
<evidence type="ECO:0000313" key="4">
    <source>
        <dbReference type="EMBL" id="CAG2205171.1"/>
    </source>
</evidence>
<name>A0A8S3REG8_MYTED</name>
<keyword evidence="5" id="KW-1185">Reference proteome</keyword>
<comment type="caution">
    <text evidence="4">The sequence shown here is derived from an EMBL/GenBank/DDBJ whole genome shotgun (WGS) entry which is preliminary data.</text>
</comment>
<evidence type="ECO:0000256" key="1">
    <source>
        <dbReference type="SAM" id="Coils"/>
    </source>
</evidence>
<sequence length="902" mass="103422">MTEHKLEKYLKKEVIPPTSLATLTPVIISDTKGRYLENQCTTAFEKNIKWWYKSGQTSSQGLAWLKNNLASKIGHLDNISLYVWLGTCDLTIYDRSSKLVSLRPNPEEEVQNVINNFRDIKELLAAYPICKLTFLEIPIFSIFEWNKSHDHPSPNQFKNQDDSLIVNIIEINQQIRQLNNIVHVGSPAFSLDIYHSVACKSKNSRKRPRDLYNFNLYIDGIHPKVNLSKVWLRKIYTGLQLIAGGITIQLDPIAFELFIHACDQYYKKPVTKLDSFNKTTMKDRIGNETQHIFRVFDSPSLGYTINAYLTKCSLLINGGNTNMILERDLQQLQHIMDNTKVNNSYHISIAESLLHEETGKNCPSCNYILDDECTCTVCNDIFHSKCIDKNIETCYGCIGANDQLSLNFPKEKPEKNHNNTTETLTTVDDKSKEPHFNNPINVKSSISSSKTNKNNQTSIEPDSNKQETVLPKEIRQIEQKLKKKEEQLKIKKAILNENATEKTTLLDRILKAESKNIELEHTIRTLNQAIDSKIKMKEENSSDDIVVGIRDRVTKYVLTKVDQELSQLLGMDKNKKLTSSAADYNPLGNGPNIQQSYGNHHLSHDRSSGDNSYNSQNHRPYTNQTYHHIDDSTQDTHGRQGSDGGLYHNVSSVRPTSNFSYNSHYQDLGTQLHQPYYQNDYYNQYMYRHQGSDGGPYHNVSPDRPTRNYNYSSHYQDFGTNQPYHRNDYTNQSVYRHQGSDGGPYHNVFPDCPTSDKRYSSQGEQFHTYQPYTYGQYSTPHEPRNCVGPSYQNAYRHQGSDGGSYHNVSPDCSMNNSYNGQNDVQHDYHQTNYSMYASRKCAVLSTLIEIIPAQDPNNHPCYSSSNHSADTRNKCCKTDFNDRVSEKRIKTVSNVDIYRSYG</sequence>
<evidence type="ECO:0000256" key="2">
    <source>
        <dbReference type="SAM" id="MobiDB-lite"/>
    </source>
</evidence>
<feature type="compositionally biased region" description="Low complexity" evidence="2">
    <location>
        <begin position="437"/>
        <end position="459"/>
    </location>
</feature>
<dbReference type="InterPro" id="IPR002219">
    <property type="entry name" value="PKC_DAG/PE"/>
</dbReference>
<feature type="domain" description="Phorbol-ester/DAG-type" evidence="3">
    <location>
        <begin position="345"/>
        <end position="394"/>
    </location>
</feature>
<feature type="compositionally biased region" description="Basic and acidic residues" evidence="2">
    <location>
        <begin position="627"/>
        <end position="640"/>
    </location>
</feature>
<dbReference type="PROSITE" id="PS50081">
    <property type="entry name" value="ZF_DAG_PE_2"/>
    <property type="match status" value="1"/>
</dbReference>
<proteinExistence type="predicted"/>
<feature type="region of interest" description="Disordered" evidence="2">
    <location>
        <begin position="580"/>
        <end position="651"/>
    </location>
</feature>
<reference evidence="4" key="1">
    <citation type="submission" date="2021-03" db="EMBL/GenBank/DDBJ databases">
        <authorList>
            <person name="Bekaert M."/>
        </authorList>
    </citation>
    <scope>NUCLEOTIDE SEQUENCE</scope>
</reference>
<keyword evidence="1" id="KW-0175">Coiled coil</keyword>